<feature type="disulfide bond" evidence="4">
    <location>
        <begin position="98"/>
        <end position="108"/>
    </location>
</feature>
<dbReference type="PROSITE" id="PS01186">
    <property type="entry name" value="EGF_2"/>
    <property type="match status" value="3"/>
</dbReference>
<reference evidence="8" key="1">
    <citation type="submission" date="2025-08" db="UniProtKB">
        <authorList>
            <consortium name="RefSeq"/>
        </authorList>
    </citation>
    <scope>IDENTIFICATION</scope>
</reference>
<proteinExistence type="predicted"/>
<dbReference type="KEGG" id="dci:103519373"/>
<dbReference type="SUPFAM" id="SSF57196">
    <property type="entry name" value="EGF/Laminin"/>
    <property type="match status" value="4"/>
</dbReference>
<protein>
    <submittedName>
        <fullName evidence="8">Protein jagged-1b</fullName>
    </submittedName>
</protein>
<evidence type="ECO:0000313" key="7">
    <source>
        <dbReference type="Proteomes" id="UP000079169"/>
    </source>
</evidence>
<feature type="disulfide bond" evidence="4">
    <location>
        <begin position="80"/>
        <end position="89"/>
    </location>
</feature>
<feature type="domain" description="EGF-like" evidence="6">
    <location>
        <begin position="54"/>
        <end position="90"/>
    </location>
</feature>
<dbReference type="PROSITE" id="PS50026">
    <property type="entry name" value="EGF_3"/>
    <property type="match status" value="4"/>
</dbReference>
<dbReference type="InterPro" id="IPR000742">
    <property type="entry name" value="EGF"/>
</dbReference>
<gene>
    <name evidence="8" type="primary">LOC103519373</name>
</gene>
<feature type="domain" description="EGF-like" evidence="6">
    <location>
        <begin position="12"/>
        <end position="43"/>
    </location>
</feature>
<dbReference type="CDD" id="cd00054">
    <property type="entry name" value="EGF_CA"/>
    <property type="match status" value="1"/>
</dbReference>
<organism evidence="7 8">
    <name type="scientific">Diaphorina citri</name>
    <name type="common">Asian citrus psyllid</name>
    <dbReference type="NCBI Taxonomy" id="121845"/>
    <lineage>
        <taxon>Eukaryota</taxon>
        <taxon>Metazoa</taxon>
        <taxon>Ecdysozoa</taxon>
        <taxon>Arthropoda</taxon>
        <taxon>Hexapoda</taxon>
        <taxon>Insecta</taxon>
        <taxon>Pterygota</taxon>
        <taxon>Neoptera</taxon>
        <taxon>Paraneoptera</taxon>
        <taxon>Hemiptera</taxon>
        <taxon>Sternorrhyncha</taxon>
        <taxon>Psylloidea</taxon>
        <taxon>Psyllidae</taxon>
        <taxon>Diaphorininae</taxon>
        <taxon>Diaphorina</taxon>
    </lineage>
</organism>
<keyword evidence="1 4" id="KW-0245">EGF-like domain</keyword>
<keyword evidence="5" id="KW-1133">Transmembrane helix</keyword>
<feature type="domain" description="EGF-like" evidence="6">
    <location>
        <begin position="94"/>
        <end position="130"/>
    </location>
</feature>
<feature type="disulfide bond" evidence="4">
    <location>
        <begin position="135"/>
        <end position="145"/>
    </location>
</feature>
<evidence type="ECO:0000313" key="8">
    <source>
        <dbReference type="RefSeq" id="XP_017303667.1"/>
    </source>
</evidence>
<evidence type="ECO:0000256" key="2">
    <source>
        <dbReference type="ARBA" id="ARBA00022737"/>
    </source>
</evidence>
<keyword evidence="3 4" id="KW-1015">Disulfide bond</keyword>
<evidence type="ECO:0000256" key="3">
    <source>
        <dbReference type="ARBA" id="ARBA00023157"/>
    </source>
</evidence>
<evidence type="ECO:0000259" key="6">
    <source>
        <dbReference type="PROSITE" id="PS50026"/>
    </source>
</evidence>
<dbReference type="InterPro" id="IPR013032">
    <property type="entry name" value="EGF-like_CS"/>
</dbReference>
<evidence type="ECO:0000256" key="4">
    <source>
        <dbReference type="PROSITE-ProRule" id="PRU00076"/>
    </source>
</evidence>
<feature type="domain" description="EGF-like" evidence="6">
    <location>
        <begin position="131"/>
        <end position="172"/>
    </location>
</feature>
<dbReference type="AlphaFoldDB" id="A0A1S4ENM2"/>
<name>A0A1S4ENM2_DIACI</name>
<feature type="disulfide bond" evidence="4">
    <location>
        <begin position="33"/>
        <end position="42"/>
    </location>
</feature>
<dbReference type="PROSITE" id="PS00022">
    <property type="entry name" value="EGF_1"/>
    <property type="match status" value="4"/>
</dbReference>
<feature type="transmembrane region" description="Helical" evidence="5">
    <location>
        <begin position="189"/>
        <end position="210"/>
    </location>
</feature>
<keyword evidence="5" id="KW-0472">Membrane</keyword>
<dbReference type="GeneID" id="103519373"/>
<dbReference type="OMA" id="VATCLCP"/>
<evidence type="ECO:0000256" key="5">
    <source>
        <dbReference type="SAM" id="Phobius"/>
    </source>
</evidence>
<dbReference type="Pfam" id="PF00008">
    <property type="entry name" value="EGF"/>
    <property type="match status" value="1"/>
</dbReference>
<dbReference type="Pfam" id="PF12661">
    <property type="entry name" value="hEGF"/>
    <property type="match status" value="1"/>
</dbReference>
<accession>A0A1S4ENM2</accession>
<sequence>MCSPGYSGKKCDTCTCLNGGTCIPNSKNNVCKCPSQYTGRRCECAVGDTSCASLANKCTPNYCSNNGTCVLIEGKPSCKCLPPYSGKQCTEREDSPSCHNYCDNAGLCSYSKQGKPVCTCVNGWSGITCSERVSCAHFCFNGGTCREQNYSLDPDLKPICICPRGYAGVRCQTLVHYISKKQSYVNSHISSILILILLLITVGGIGYYIFRIKMRSQFMHVRMPDNIEINNPMYLREDIDDEGDILERNFAIDTDRVR</sequence>
<dbReference type="SMART" id="SM00181">
    <property type="entry name" value="EGF"/>
    <property type="match status" value="4"/>
</dbReference>
<dbReference type="Gene3D" id="2.10.25.10">
    <property type="entry name" value="Laminin"/>
    <property type="match status" value="4"/>
</dbReference>
<dbReference type="STRING" id="121845.A0A1S4ENM2"/>
<comment type="caution">
    <text evidence="4">Lacks conserved residue(s) required for the propagation of feature annotation.</text>
</comment>
<dbReference type="PANTHER" id="PTHR24049:SF29">
    <property type="entry name" value="EGF-LIKE DOMAIN-CONTAINING PROTEIN"/>
    <property type="match status" value="1"/>
</dbReference>
<keyword evidence="7" id="KW-1185">Reference proteome</keyword>
<dbReference type="Proteomes" id="UP000079169">
    <property type="component" value="Unplaced"/>
</dbReference>
<keyword evidence="2" id="KW-0677">Repeat</keyword>
<dbReference type="PANTHER" id="PTHR24049">
    <property type="entry name" value="CRUMBS FAMILY MEMBER"/>
    <property type="match status" value="1"/>
</dbReference>
<dbReference type="RefSeq" id="XP_017303667.1">
    <property type="nucleotide sequence ID" value="XM_017448178.2"/>
</dbReference>
<feature type="disulfide bond" evidence="4">
    <location>
        <begin position="120"/>
        <end position="129"/>
    </location>
</feature>
<evidence type="ECO:0000256" key="1">
    <source>
        <dbReference type="ARBA" id="ARBA00022536"/>
    </source>
</evidence>
<keyword evidence="5" id="KW-0812">Transmembrane</keyword>
<dbReference type="PaxDb" id="121845-A0A1S4ENM2"/>
<dbReference type="InterPro" id="IPR051022">
    <property type="entry name" value="Notch_Cell-Fate_Det"/>
</dbReference>
<feature type="disulfide bond" evidence="4">
    <location>
        <begin position="162"/>
        <end position="171"/>
    </location>
</feature>